<evidence type="ECO:0000256" key="1">
    <source>
        <dbReference type="SAM" id="MobiDB-lite"/>
    </source>
</evidence>
<sequence length="1183" mass="128593">MTDTFVLELLPARGLDQSMLLPVLVGLMVVLVCTETLGWVFAGAVVPGYLASVLIIQPVTGGIVIFESLLTLAISAALAKVLSRTDAWTRFFGRERFFLILVVSLIVRMHDHAWFAPWAIGEIDELFGTQYETQQEFYSVGLVLVPLTANMLWKPALHRGLAQLGIQVGITFLLVNFVLLPYTNLSLSSVELTYENAAINFVGHAKAHIILLTAALLAAQFNLTYGWDFNGILVPALLAMLWLTPLKLAATLGEAMIVLYLTKGFLKLPVIRHLDFEGPRKIVLVFTLAFLWKVALGFSLAPWFPNLKISDTYGFGYLLSSLLAVKMLSVKSVRAVMLPSLFASAGGFVIGSLIGYLLDVVRPQLPPDEDLTQPQSSRLASNPLGVMTLARIDYDARPGHPEPMSATTRGWMQHFWTTAATLQREVGDEGAGAKLAMGARVARGLPSDIDALRSAGSVLGLQVVSLGRYPMGLADSSEAGANPGTGPKADARPRREWLAIVADDSGRRRGLVTGLLIPGAQGPVLVVPMPWSEAPVAEAAAVACRRVDCRAVLVAGRERHTVGTPLNPRPLELAMQAFDADMVVLRADVDAPQRGFVGQLVADLEGSKALASPPGPEPRTEPAPGLGRASARIHQLRGYFDLVALWPDYEIDWEPHATVVRMPAGDSDFVLLRSTPARFEAFVIDGAAEFEPALAVAPERRLEPDHLLELLIEIDEHREPAGTAGKGYRAPSGAELLVLEQLVVEPLMRWADDLSPGRPLPGGVRVRAAELDYELVELGNCAQPGPGCLVMLRERSRPSTSGWGTLVVRRDARAKAHVVEVPRPHRERQTWRVGAEMWQLLDGRALLIAGADGLPRDPRAASEGTERDSDEIGALPPNPDPVRTGNLETPFHAIHQGIDRTAKERFEFVQLRGLASFRPVSRDVILGMGLPVDGLQEQQDCWGLLRDDLRLLVEIWDSCQVADGSEDLYFLSGAGVPQLEYSRELGSGEGRVLWLSAGLRERYAAQRTTSVDRSAVMRGLRQAHFAVPSRHEVGAMLEPLWSRDDSLSPNGHARVPVGRPGYDQAVAWAIGFAETGNLHLLRSLDALRNEAVDVRVSAALGLDFGHPFIIIDYVGLELGKRAVVILDHSFGGKASLSFAEFGSDPSARLRTVALARPQLLVIEDIEVQQLPELAPAPDTEPPP</sequence>
<dbReference type="GO" id="GO:0016020">
    <property type="term" value="C:membrane"/>
    <property type="evidence" value="ECO:0007669"/>
    <property type="project" value="InterPro"/>
</dbReference>
<keyword evidence="2" id="KW-1133">Transmembrane helix</keyword>
<feature type="transmembrane region" description="Helical" evidence="2">
    <location>
        <begin position="336"/>
        <end position="358"/>
    </location>
</feature>
<feature type="compositionally biased region" description="Basic and acidic residues" evidence="1">
    <location>
        <begin position="854"/>
        <end position="867"/>
    </location>
</feature>
<evidence type="ECO:0000256" key="2">
    <source>
        <dbReference type="SAM" id="Phobius"/>
    </source>
</evidence>
<comment type="caution">
    <text evidence="3">The sequence shown here is derived from an EMBL/GenBank/DDBJ whole genome shotgun (WGS) entry which is preliminary data.</text>
</comment>
<evidence type="ECO:0000313" key="4">
    <source>
        <dbReference type="Proteomes" id="UP000238823"/>
    </source>
</evidence>
<protein>
    <submittedName>
        <fullName evidence="3">Uncharacterized protein</fullName>
    </submittedName>
</protein>
<dbReference type="Proteomes" id="UP000238823">
    <property type="component" value="Unassembled WGS sequence"/>
</dbReference>
<feature type="transmembrane region" description="Helical" evidence="2">
    <location>
        <begin position="97"/>
        <end position="117"/>
    </location>
</feature>
<name>A0A2S9YRH0_9BACT</name>
<evidence type="ECO:0000313" key="3">
    <source>
        <dbReference type="EMBL" id="PRQ07694.1"/>
    </source>
</evidence>
<dbReference type="EMBL" id="PVNL01000051">
    <property type="protein sequence ID" value="PRQ07694.1"/>
    <property type="molecule type" value="Genomic_DNA"/>
</dbReference>
<keyword evidence="2" id="KW-0812">Transmembrane</keyword>
<dbReference type="RefSeq" id="WP_106089701.1">
    <property type="nucleotide sequence ID" value="NZ_PVNL01000051.1"/>
</dbReference>
<feature type="transmembrane region" description="Helical" evidence="2">
    <location>
        <begin position="232"/>
        <end position="261"/>
    </location>
</feature>
<feature type="region of interest" description="Disordered" evidence="1">
    <location>
        <begin position="853"/>
        <end position="885"/>
    </location>
</feature>
<proteinExistence type="predicted"/>
<feature type="transmembrane region" description="Helical" evidence="2">
    <location>
        <begin position="160"/>
        <end position="182"/>
    </location>
</feature>
<gene>
    <name evidence="3" type="ORF">ENSA7_26840</name>
</gene>
<accession>A0A2S9YRH0</accession>
<reference evidence="3 4" key="1">
    <citation type="submission" date="2018-03" db="EMBL/GenBank/DDBJ databases">
        <title>Draft Genome Sequences of the Obligatory Marine Myxobacteria Enhygromyxa salina SWB007.</title>
        <authorList>
            <person name="Poehlein A."/>
            <person name="Moghaddam J.A."/>
            <person name="Harms H."/>
            <person name="Alanjari M."/>
            <person name="Koenig G.M."/>
            <person name="Daniel R."/>
            <person name="Schaeberle T.F."/>
        </authorList>
    </citation>
    <scope>NUCLEOTIDE SEQUENCE [LARGE SCALE GENOMIC DNA]</scope>
    <source>
        <strain evidence="3 4">SWB007</strain>
    </source>
</reference>
<keyword evidence="2" id="KW-0472">Membrane</keyword>
<dbReference type="Pfam" id="PF14102">
    <property type="entry name" value="Caps_synth_CapC"/>
    <property type="match status" value="2"/>
</dbReference>
<organism evidence="3 4">
    <name type="scientific">Enhygromyxa salina</name>
    <dbReference type="NCBI Taxonomy" id="215803"/>
    <lineage>
        <taxon>Bacteria</taxon>
        <taxon>Pseudomonadati</taxon>
        <taxon>Myxococcota</taxon>
        <taxon>Polyangia</taxon>
        <taxon>Nannocystales</taxon>
        <taxon>Nannocystaceae</taxon>
        <taxon>Enhygromyxa</taxon>
    </lineage>
</organism>
<feature type="transmembrane region" description="Helical" evidence="2">
    <location>
        <begin position="20"/>
        <end position="42"/>
    </location>
</feature>
<feature type="transmembrane region" description="Helical" evidence="2">
    <location>
        <begin position="48"/>
        <end position="76"/>
    </location>
</feature>
<dbReference type="OrthoDB" id="7877092at2"/>
<dbReference type="AlphaFoldDB" id="A0A2S9YRH0"/>
<dbReference type="InterPro" id="IPR008338">
    <property type="entry name" value="Capsule_biosynth_CapC"/>
</dbReference>
<feature type="region of interest" description="Disordered" evidence="1">
    <location>
        <begin position="607"/>
        <end position="628"/>
    </location>
</feature>
<feature type="transmembrane region" description="Helical" evidence="2">
    <location>
        <begin position="313"/>
        <end position="329"/>
    </location>
</feature>
<dbReference type="GO" id="GO:0045227">
    <property type="term" value="P:capsule polysaccharide biosynthetic process"/>
    <property type="evidence" value="ECO:0007669"/>
    <property type="project" value="InterPro"/>
</dbReference>
<feature type="transmembrane region" description="Helical" evidence="2">
    <location>
        <begin position="282"/>
        <end position="301"/>
    </location>
</feature>